<protein>
    <submittedName>
        <fullName evidence="1">Uncharacterized protein</fullName>
    </submittedName>
</protein>
<sequence length="117" mass="12797">MRRGGGLESVNAVCTAVLWNYCYEHCEGLETEAEAKKEISEGGKESLHSLLILDGQDRVSARGGNAGGEEEAHWRDFTPSSHLQFLSARCSKQAPFRMAPQSGDCVNLRRTILTQGS</sequence>
<evidence type="ECO:0000313" key="2">
    <source>
        <dbReference type="Proteomes" id="UP001059041"/>
    </source>
</evidence>
<comment type="caution">
    <text evidence="1">The sequence shown here is derived from an EMBL/GenBank/DDBJ whole genome shotgun (WGS) entry which is preliminary data.</text>
</comment>
<dbReference type="EMBL" id="JAFHDT010000008">
    <property type="protein sequence ID" value="KAI7806438.1"/>
    <property type="molecule type" value="Genomic_DNA"/>
</dbReference>
<accession>A0A9W7WQF0</accession>
<proteinExistence type="predicted"/>
<reference evidence="1" key="1">
    <citation type="submission" date="2021-02" db="EMBL/GenBank/DDBJ databases">
        <title>Comparative genomics reveals that relaxation of natural selection precedes convergent phenotypic evolution of cavefish.</title>
        <authorList>
            <person name="Peng Z."/>
        </authorList>
    </citation>
    <scope>NUCLEOTIDE SEQUENCE</scope>
    <source>
        <tissue evidence="1">Muscle</tissue>
    </source>
</reference>
<gene>
    <name evidence="1" type="ORF">IRJ41_005987</name>
</gene>
<dbReference type="AlphaFoldDB" id="A0A9W7WQF0"/>
<evidence type="ECO:0000313" key="1">
    <source>
        <dbReference type="EMBL" id="KAI7806438.1"/>
    </source>
</evidence>
<keyword evidence="2" id="KW-1185">Reference proteome</keyword>
<name>A0A9W7WQF0_TRIRA</name>
<organism evidence="1 2">
    <name type="scientific">Triplophysa rosa</name>
    <name type="common">Cave loach</name>
    <dbReference type="NCBI Taxonomy" id="992332"/>
    <lineage>
        <taxon>Eukaryota</taxon>
        <taxon>Metazoa</taxon>
        <taxon>Chordata</taxon>
        <taxon>Craniata</taxon>
        <taxon>Vertebrata</taxon>
        <taxon>Euteleostomi</taxon>
        <taxon>Actinopterygii</taxon>
        <taxon>Neopterygii</taxon>
        <taxon>Teleostei</taxon>
        <taxon>Ostariophysi</taxon>
        <taxon>Cypriniformes</taxon>
        <taxon>Nemacheilidae</taxon>
        <taxon>Triplophysa</taxon>
    </lineage>
</organism>
<dbReference type="Proteomes" id="UP001059041">
    <property type="component" value="Linkage Group LG8"/>
</dbReference>